<keyword evidence="7 10" id="KW-0802">TPR repeat</keyword>
<dbReference type="SUPFAM" id="SSF56300">
    <property type="entry name" value="Metallo-dependent phosphatases"/>
    <property type="match status" value="1"/>
</dbReference>
<keyword evidence="8" id="KW-0464">Manganese</keyword>
<dbReference type="Pfam" id="PF00515">
    <property type="entry name" value="TPR_1"/>
    <property type="match status" value="1"/>
</dbReference>
<evidence type="ECO:0000313" key="13">
    <source>
        <dbReference type="EMBL" id="CAD8771808.1"/>
    </source>
</evidence>
<evidence type="ECO:0000256" key="6">
    <source>
        <dbReference type="ARBA" id="ARBA00022801"/>
    </source>
</evidence>
<keyword evidence="11" id="KW-0472">Membrane</keyword>
<keyword evidence="4" id="KW-0479">Metal-binding</keyword>
<feature type="domain" description="Serine/threonine specific protein phosphatases" evidence="12">
    <location>
        <begin position="243"/>
        <end position="519"/>
    </location>
</feature>
<keyword evidence="11" id="KW-1133">Transmembrane helix</keyword>
<evidence type="ECO:0000256" key="2">
    <source>
        <dbReference type="ARBA" id="ARBA00008786"/>
    </source>
</evidence>
<sequence>MQDTLFQIGSNGALFFALAFFGSLLFIPARHFLNQKMAAESESKTEAPTDNSMKDKETLIAEAEAAKDKANIAFKAKHYQAAINGYTEAINLNPTNPIYYGNRSFAHIKLENYGVALADADKATELDPKYIKGYYRRGDAHFAMGKYKLALKDLRTAAKVAPNDPDLRKKLAECEKEVKRLRFEEALAGPATATVTSTINISDMTVEDSYTGPRMEGSDSEGYRITEKFVLDMIEAFRDQKKIHRRFAFEIILQTQNILKALPSLVDVVIPDDRHFTVCGDVHGQFYDLLNIFKLNENPSKDNPYLFNGDFVDRGSFSVEVILTLFAWKVMDPSCMHLTRGNHESKSMNMIYGFEGEVKAKYSGVMAEVFRETFCWLPLAYCLNGRVLVLHGGLFSKDDVTLDDIRKCDRNMEPPEAGLMCEALWSDPCDAPGLSMSKRGVGTQFGSDITKDFLDRNGLDLVVRSHEVKEEGYEVAHDGRLVTVFSAPNYCDQMGNRGAFVRFEGKDMKPQFTKFSAVPHPNVKPMAFASGMFRGM</sequence>
<evidence type="ECO:0000259" key="12">
    <source>
        <dbReference type="SMART" id="SM00156"/>
    </source>
</evidence>
<dbReference type="Gene3D" id="3.60.21.10">
    <property type="match status" value="1"/>
</dbReference>
<dbReference type="InterPro" id="IPR011990">
    <property type="entry name" value="TPR-like_helical_dom_sf"/>
</dbReference>
<dbReference type="PROSITE" id="PS50005">
    <property type="entry name" value="TPR"/>
    <property type="match status" value="2"/>
</dbReference>
<dbReference type="PANTHER" id="PTHR45668:SF5">
    <property type="entry name" value="SERINE_THREONINE-PROTEIN PHOSPHATASE 5"/>
    <property type="match status" value="1"/>
</dbReference>
<comment type="cofactor">
    <cofactor evidence="1">
        <name>Mn(2+)</name>
        <dbReference type="ChEBI" id="CHEBI:29035"/>
    </cofactor>
</comment>
<dbReference type="Pfam" id="PF08321">
    <property type="entry name" value="PPP5"/>
    <property type="match status" value="1"/>
</dbReference>
<dbReference type="InterPro" id="IPR041753">
    <property type="entry name" value="PP5_C"/>
</dbReference>
<evidence type="ECO:0000256" key="3">
    <source>
        <dbReference type="ARBA" id="ARBA00013081"/>
    </source>
</evidence>
<evidence type="ECO:0000256" key="10">
    <source>
        <dbReference type="PROSITE-ProRule" id="PRU00339"/>
    </source>
</evidence>
<dbReference type="EC" id="3.1.3.16" evidence="3"/>
<dbReference type="EMBL" id="HBFM01013115">
    <property type="protein sequence ID" value="CAD8771808.1"/>
    <property type="molecule type" value="Transcribed_RNA"/>
</dbReference>
<keyword evidence="11" id="KW-0812">Transmembrane</keyword>
<reference evidence="13" key="1">
    <citation type="submission" date="2021-01" db="EMBL/GenBank/DDBJ databases">
        <authorList>
            <person name="Corre E."/>
            <person name="Pelletier E."/>
            <person name="Niang G."/>
            <person name="Scheremetjew M."/>
            <person name="Finn R."/>
            <person name="Kale V."/>
            <person name="Holt S."/>
            <person name="Cochrane G."/>
            <person name="Meng A."/>
            <person name="Brown T."/>
            <person name="Cohen L."/>
        </authorList>
    </citation>
    <scope>NUCLEOTIDE SEQUENCE</scope>
    <source>
        <strain evidence="13">SAG 63-3</strain>
    </source>
</reference>
<dbReference type="CDD" id="cd07417">
    <property type="entry name" value="MPP_PP5_C"/>
    <property type="match status" value="1"/>
</dbReference>
<gene>
    <name evidence="13" type="ORF">PPAR00522_LOCUS8211</name>
</gene>
<dbReference type="SUPFAM" id="SSF48452">
    <property type="entry name" value="TPR-like"/>
    <property type="match status" value="1"/>
</dbReference>
<keyword evidence="5" id="KW-0677">Repeat</keyword>
<protein>
    <recommendedName>
        <fullName evidence="3">protein-serine/threonine phosphatase</fullName>
        <ecNumber evidence="3">3.1.3.16</ecNumber>
    </recommendedName>
</protein>
<dbReference type="Pfam" id="PF13181">
    <property type="entry name" value="TPR_8"/>
    <property type="match status" value="1"/>
</dbReference>
<name>A0A7S0V1I2_9CHLO</name>
<feature type="repeat" description="TPR" evidence="10">
    <location>
        <begin position="131"/>
        <end position="164"/>
    </location>
</feature>
<dbReference type="InterPro" id="IPR051134">
    <property type="entry name" value="PPP_phosphatase"/>
</dbReference>
<dbReference type="PIRSF" id="PIRSF033096">
    <property type="entry name" value="PPPtase_5"/>
    <property type="match status" value="1"/>
</dbReference>
<keyword evidence="6" id="KW-0378">Hydrolase</keyword>
<dbReference type="GO" id="GO:0004722">
    <property type="term" value="F:protein serine/threonine phosphatase activity"/>
    <property type="evidence" value="ECO:0007669"/>
    <property type="project" value="UniProtKB-EC"/>
</dbReference>
<evidence type="ECO:0000256" key="1">
    <source>
        <dbReference type="ARBA" id="ARBA00001936"/>
    </source>
</evidence>
<dbReference type="InterPro" id="IPR006186">
    <property type="entry name" value="Ser/Thr-sp_prot-phosphatase"/>
</dbReference>
<proteinExistence type="inferred from homology"/>
<evidence type="ECO:0000256" key="4">
    <source>
        <dbReference type="ARBA" id="ARBA00022723"/>
    </source>
</evidence>
<dbReference type="PANTHER" id="PTHR45668">
    <property type="entry name" value="SERINE/THREONINE-PROTEIN PHOSPHATASE 5-RELATED"/>
    <property type="match status" value="1"/>
</dbReference>
<accession>A0A7S0V1I2</accession>
<dbReference type="SMART" id="SM00156">
    <property type="entry name" value="PP2Ac"/>
    <property type="match status" value="1"/>
</dbReference>
<organism evidence="13">
    <name type="scientific">Polytomella parva</name>
    <dbReference type="NCBI Taxonomy" id="51329"/>
    <lineage>
        <taxon>Eukaryota</taxon>
        <taxon>Viridiplantae</taxon>
        <taxon>Chlorophyta</taxon>
        <taxon>core chlorophytes</taxon>
        <taxon>Chlorophyceae</taxon>
        <taxon>CS clade</taxon>
        <taxon>Chlamydomonadales</taxon>
        <taxon>Chlamydomonadaceae</taxon>
        <taxon>Polytomella</taxon>
    </lineage>
</organism>
<dbReference type="InterPro" id="IPR029052">
    <property type="entry name" value="Metallo-depent_PP-like"/>
</dbReference>
<evidence type="ECO:0000256" key="7">
    <source>
        <dbReference type="ARBA" id="ARBA00022803"/>
    </source>
</evidence>
<dbReference type="InterPro" id="IPR004843">
    <property type="entry name" value="Calcineurin-like_PHP"/>
</dbReference>
<dbReference type="Pfam" id="PF00149">
    <property type="entry name" value="Metallophos"/>
    <property type="match status" value="1"/>
</dbReference>
<feature type="transmembrane region" description="Helical" evidence="11">
    <location>
        <begin position="6"/>
        <end position="27"/>
    </location>
</feature>
<dbReference type="InterPro" id="IPR019734">
    <property type="entry name" value="TPR_rpt"/>
</dbReference>
<evidence type="ECO:0000256" key="11">
    <source>
        <dbReference type="SAM" id="Phobius"/>
    </source>
</evidence>
<dbReference type="PRINTS" id="PR00114">
    <property type="entry name" value="STPHPHTASE"/>
</dbReference>
<feature type="repeat" description="TPR" evidence="10">
    <location>
        <begin position="63"/>
        <end position="96"/>
    </location>
</feature>
<dbReference type="AlphaFoldDB" id="A0A7S0V1I2"/>
<dbReference type="FunFam" id="3.60.21.10:FF:000017">
    <property type="entry name" value="Serine/threonine-protein phosphatase"/>
    <property type="match status" value="1"/>
</dbReference>
<dbReference type="SMART" id="SM00028">
    <property type="entry name" value="TPR"/>
    <property type="match status" value="3"/>
</dbReference>
<dbReference type="InterPro" id="IPR013235">
    <property type="entry name" value="PPP_dom"/>
</dbReference>
<dbReference type="Gene3D" id="1.25.40.10">
    <property type="entry name" value="Tetratricopeptide repeat domain"/>
    <property type="match status" value="1"/>
</dbReference>
<feature type="active site" description="Proton donor/acceptor" evidence="9">
    <location>
        <position position="343"/>
    </location>
</feature>
<comment type="similarity">
    <text evidence="2">Belongs to the PPP phosphatase family. PP-5 (PP-T) subfamily.</text>
</comment>
<evidence type="ECO:0000256" key="8">
    <source>
        <dbReference type="ARBA" id="ARBA00023211"/>
    </source>
</evidence>
<evidence type="ECO:0000256" key="5">
    <source>
        <dbReference type="ARBA" id="ARBA00022737"/>
    </source>
</evidence>
<dbReference type="GO" id="GO:0046872">
    <property type="term" value="F:metal ion binding"/>
    <property type="evidence" value="ECO:0007669"/>
    <property type="project" value="UniProtKB-KW"/>
</dbReference>
<evidence type="ECO:0000256" key="9">
    <source>
        <dbReference type="PIRSR" id="PIRSR033096-1"/>
    </source>
</evidence>